<evidence type="ECO:0000256" key="16">
    <source>
        <dbReference type="ARBA" id="ARBA00023316"/>
    </source>
</evidence>
<keyword evidence="22" id="KW-1185">Reference proteome</keyword>
<dbReference type="Pfam" id="PF02873">
    <property type="entry name" value="MurB_C"/>
    <property type="match status" value="1"/>
</dbReference>
<organism evidence="21 22">
    <name type="scientific">Chitinibacter bivalviorum</name>
    <dbReference type="NCBI Taxonomy" id="2739434"/>
    <lineage>
        <taxon>Bacteria</taxon>
        <taxon>Pseudomonadati</taxon>
        <taxon>Pseudomonadota</taxon>
        <taxon>Betaproteobacteria</taxon>
        <taxon>Neisseriales</taxon>
        <taxon>Chitinibacteraceae</taxon>
        <taxon>Chitinibacter</taxon>
    </lineage>
</organism>
<accession>A0A7H9BJ07</accession>
<dbReference type="NCBIfam" id="NF000755">
    <property type="entry name" value="PRK00046.1"/>
    <property type="match status" value="1"/>
</dbReference>
<comment type="cofactor">
    <cofactor evidence="1 19">
        <name>FAD</name>
        <dbReference type="ChEBI" id="CHEBI:57692"/>
    </cofactor>
</comment>
<dbReference type="InterPro" id="IPR011601">
    <property type="entry name" value="MurB_C"/>
</dbReference>
<dbReference type="PANTHER" id="PTHR21071">
    <property type="entry name" value="UDP-N-ACETYLENOLPYRUVOYLGLUCOSAMINE REDUCTASE"/>
    <property type="match status" value="1"/>
</dbReference>
<dbReference type="InterPro" id="IPR016167">
    <property type="entry name" value="FAD-bd_PCMH_sub1"/>
</dbReference>
<keyword evidence="14 19" id="KW-0560">Oxidoreductase</keyword>
<keyword evidence="9 19" id="KW-0285">Flavoprotein</keyword>
<dbReference type="GO" id="GO:0008360">
    <property type="term" value="P:regulation of cell shape"/>
    <property type="evidence" value="ECO:0007669"/>
    <property type="project" value="UniProtKB-KW"/>
</dbReference>
<dbReference type="RefSeq" id="WP_179358306.1">
    <property type="nucleotide sequence ID" value="NZ_CP058627.1"/>
</dbReference>
<evidence type="ECO:0000313" key="22">
    <source>
        <dbReference type="Proteomes" id="UP000509597"/>
    </source>
</evidence>
<feature type="active site" description="Proton donor" evidence="19">
    <location>
        <position position="238"/>
    </location>
</feature>
<keyword evidence="11 19" id="KW-0521">NADP</keyword>
<dbReference type="Proteomes" id="UP000509597">
    <property type="component" value="Chromosome"/>
</dbReference>
<dbReference type="AlphaFoldDB" id="A0A7H9BJ07"/>
<evidence type="ECO:0000256" key="9">
    <source>
        <dbReference type="ARBA" id="ARBA00022630"/>
    </source>
</evidence>
<keyword evidence="15 19" id="KW-0131">Cell cycle</keyword>
<comment type="catalytic activity">
    <reaction evidence="18 19">
        <text>UDP-N-acetyl-alpha-D-muramate + NADP(+) = UDP-N-acetyl-3-O-(1-carboxyvinyl)-alpha-D-glucosamine + NADPH + H(+)</text>
        <dbReference type="Rhea" id="RHEA:12248"/>
        <dbReference type="ChEBI" id="CHEBI:15378"/>
        <dbReference type="ChEBI" id="CHEBI:57783"/>
        <dbReference type="ChEBI" id="CHEBI:58349"/>
        <dbReference type="ChEBI" id="CHEBI:68483"/>
        <dbReference type="ChEBI" id="CHEBI:70757"/>
        <dbReference type="EC" id="1.3.1.98"/>
    </reaction>
</comment>
<keyword evidence="7 19" id="KW-0963">Cytoplasm</keyword>
<evidence type="ECO:0000256" key="1">
    <source>
        <dbReference type="ARBA" id="ARBA00001974"/>
    </source>
</evidence>
<evidence type="ECO:0000256" key="5">
    <source>
        <dbReference type="ARBA" id="ARBA00012518"/>
    </source>
</evidence>
<dbReference type="InterPro" id="IPR036635">
    <property type="entry name" value="MurB_C_sf"/>
</dbReference>
<protein>
    <recommendedName>
        <fullName evidence="6 19">UDP-N-acetylenolpyruvoylglucosamine reductase</fullName>
        <ecNumber evidence="5 19">1.3.1.98</ecNumber>
    </recommendedName>
    <alternativeName>
        <fullName evidence="17 19">UDP-N-acetylmuramate dehydrogenase</fullName>
    </alternativeName>
</protein>
<dbReference type="PROSITE" id="PS51387">
    <property type="entry name" value="FAD_PCMH"/>
    <property type="match status" value="1"/>
</dbReference>
<dbReference type="GO" id="GO:0008762">
    <property type="term" value="F:UDP-N-acetylmuramate dehydrogenase activity"/>
    <property type="evidence" value="ECO:0007669"/>
    <property type="project" value="UniProtKB-UniRule"/>
</dbReference>
<dbReference type="GO" id="GO:0009252">
    <property type="term" value="P:peptidoglycan biosynthetic process"/>
    <property type="evidence" value="ECO:0007669"/>
    <property type="project" value="UniProtKB-UniRule"/>
</dbReference>
<keyword evidence="10 19" id="KW-0274">FAD</keyword>
<evidence type="ECO:0000259" key="20">
    <source>
        <dbReference type="PROSITE" id="PS51387"/>
    </source>
</evidence>
<dbReference type="KEGG" id="chiz:HQ393_08175"/>
<dbReference type="UniPathway" id="UPA00219"/>
<dbReference type="GO" id="GO:0071949">
    <property type="term" value="F:FAD binding"/>
    <property type="evidence" value="ECO:0007669"/>
    <property type="project" value="InterPro"/>
</dbReference>
<evidence type="ECO:0000313" key="21">
    <source>
        <dbReference type="EMBL" id="QLG88228.1"/>
    </source>
</evidence>
<dbReference type="PANTHER" id="PTHR21071:SF4">
    <property type="entry name" value="UDP-N-ACETYLENOLPYRUVOYLGLUCOSAMINE REDUCTASE"/>
    <property type="match status" value="1"/>
</dbReference>
<sequence length="339" mass="38006">MPQIQSHYPLTSLNTFGLQSVAEYFISIEQPQQLLDCIADPKLNQFKWSILGGGSNLILPELVHGLVLKMDLKGRQLTHEDEEYWYITAAAGENWHEFVQWTLEQGWGGLENLSLIPGTVGASPVQNIGAYGIEIKDVFHSLTAIHLKTGAQKEFAREECCFAYRDSVFKHEGYGDWCITAVTFQLRKRYEAKTNYGDVAQELERQSLQATAKNISTVISQIRLQKLPNPAEIGNAGSFFQNPIVSQELVGELVEQYPALVKYKVSEETYKLAAAWLIEQSGWKGRALGSVAMFQRQALVMVNLGDATQQQVKLLSEAVSKDVCAKFKVNLMVEPIFWG</sequence>
<dbReference type="InterPro" id="IPR006094">
    <property type="entry name" value="Oxid_FAD_bind_N"/>
</dbReference>
<dbReference type="SUPFAM" id="SSF56194">
    <property type="entry name" value="Uridine diphospho-N-Acetylenolpyruvylglucosamine reductase, MurB, C-terminal domain"/>
    <property type="match status" value="1"/>
</dbReference>
<evidence type="ECO:0000256" key="19">
    <source>
        <dbReference type="HAMAP-Rule" id="MF_00037"/>
    </source>
</evidence>
<proteinExistence type="inferred from homology"/>
<comment type="pathway">
    <text evidence="4 19">Cell wall biogenesis; peptidoglycan biosynthesis.</text>
</comment>
<keyword evidence="16 19" id="KW-0961">Cell wall biogenesis/degradation</keyword>
<evidence type="ECO:0000256" key="11">
    <source>
        <dbReference type="ARBA" id="ARBA00022857"/>
    </source>
</evidence>
<evidence type="ECO:0000256" key="10">
    <source>
        <dbReference type="ARBA" id="ARBA00022827"/>
    </source>
</evidence>
<dbReference type="InterPro" id="IPR016169">
    <property type="entry name" value="FAD-bd_PCMH_sub2"/>
</dbReference>
<reference evidence="21 22" key="1">
    <citation type="submission" date="2020-07" db="EMBL/GenBank/DDBJ databases">
        <title>Complete genome sequence of Chitinibacter sp. 2T18.</title>
        <authorList>
            <person name="Bae J.-W."/>
            <person name="Choi J.-W."/>
        </authorList>
    </citation>
    <scope>NUCLEOTIDE SEQUENCE [LARGE SCALE GENOMIC DNA]</scope>
    <source>
        <strain evidence="21 22">2T18</strain>
    </source>
</reference>
<evidence type="ECO:0000256" key="8">
    <source>
        <dbReference type="ARBA" id="ARBA00022618"/>
    </source>
</evidence>
<feature type="active site" evidence="19">
    <location>
        <position position="334"/>
    </location>
</feature>
<comment type="subcellular location">
    <subcellularLocation>
        <location evidence="3 19">Cytoplasm</location>
    </subcellularLocation>
</comment>
<dbReference type="InterPro" id="IPR016166">
    <property type="entry name" value="FAD-bd_PCMH"/>
</dbReference>
<evidence type="ECO:0000256" key="4">
    <source>
        <dbReference type="ARBA" id="ARBA00004752"/>
    </source>
</evidence>
<dbReference type="Gene3D" id="3.90.78.10">
    <property type="entry name" value="UDP-N-acetylenolpyruvoylglucosamine reductase, C-terminal domain"/>
    <property type="match status" value="1"/>
</dbReference>
<dbReference type="GO" id="GO:0071555">
    <property type="term" value="P:cell wall organization"/>
    <property type="evidence" value="ECO:0007669"/>
    <property type="project" value="UniProtKB-KW"/>
</dbReference>
<evidence type="ECO:0000256" key="15">
    <source>
        <dbReference type="ARBA" id="ARBA00023306"/>
    </source>
</evidence>
<feature type="active site" evidence="19">
    <location>
        <position position="165"/>
    </location>
</feature>
<dbReference type="Gene3D" id="3.30.43.10">
    <property type="entry name" value="Uridine Diphospho-n-acetylenolpyruvylglucosamine Reductase, domain 2"/>
    <property type="match status" value="1"/>
</dbReference>
<comment type="similarity">
    <text evidence="19">Belongs to the MurB family.</text>
</comment>
<dbReference type="HAMAP" id="MF_00037">
    <property type="entry name" value="MurB"/>
    <property type="match status" value="1"/>
</dbReference>
<evidence type="ECO:0000256" key="3">
    <source>
        <dbReference type="ARBA" id="ARBA00004496"/>
    </source>
</evidence>
<dbReference type="EC" id="1.3.1.98" evidence="5 19"/>
<dbReference type="GO" id="GO:0051301">
    <property type="term" value="P:cell division"/>
    <property type="evidence" value="ECO:0007669"/>
    <property type="project" value="UniProtKB-KW"/>
</dbReference>
<dbReference type="Pfam" id="PF01565">
    <property type="entry name" value="FAD_binding_4"/>
    <property type="match status" value="1"/>
</dbReference>
<dbReference type="GO" id="GO:0005829">
    <property type="term" value="C:cytosol"/>
    <property type="evidence" value="ECO:0007669"/>
    <property type="project" value="TreeGrafter"/>
</dbReference>
<keyword evidence="12 19" id="KW-0133">Cell shape</keyword>
<evidence type="ECO:0000256" key="7">
    <source>
        <dbReference type="ARBA" id="ARBA00022490"/>
    </source>
</evidence>
<dbReference type="EMBL" id="CP058627">
    <property type="protein sequence ID" value="QLG88228.1"/>
    <property type="molecule type" value="Genomic_DNA"/>
</dbReference>
<evidence type="ECO:0000256" key="13">
    <source>
        <dbReference type="ARBA" id="ARBA00022984"/>
    </source>
</evidence>
<keyword evidence="13 19" id="KW-0573">Peptidoglycan synthesis</keyword>
<dbReference type="NCBIfam" id="TIGR00179">
    <property type="entry name" value="murB"/>
    <property type="match status" value="1"/>
</dbReference>
<dbReference type="SUPFAM" id="SSF56176">
    <property type="entry name" value="FAD-binding/transporter-associated domain-like"/>
    <property type="match status" value="1"/>
</dbReference>
<gene>
    <name evidence="19 21" type="primary">murB</name>
    <name evidence="21" type="ORF">HQ393_08175</name>
</gene>
<comment type="function">
    <text evidence="2 19">Cell wall formation.</text>
</comment>
<name>A0A7H9BJ07_9NEIS</name>
<dbReference type="Gene3D" id="3.30.465.10">
    <property type="match status" value="1"/>
</dbReference>
<dbReference type="InterPro" id="IPR036318">
    <property type="entry name" value="FAD-bd_PCMH-like_sf"/>
</dbReference>
<evidence type="ECO:0000256" key="12">
    <source>
        <dbReference type="ARBA" id="ARBA00022960"/>
    </source>
</evidence>
<evidence type="ECO:0000256" key="14">
    <source>
        <dbReference type="ARBA" id="ARBA00023002"/>
    </source>
</evidence>
<dbReference type="InterPro" id="IPR003170">
    <property type="entry name" value="MurB"/>
</dbReference>
<evidence type="ECO:0000256" key="17">
    <source>
        <dbReference type="ARBA" id="ARBA00031026"/>
    </source>
</evidence>
<evidence type="ECO:0000256" key="2">
    <source>
        <dbReference type="ARBA" id="ARBA00003921"/>
    </source>
</evidence>
<feature type="domain" description="FAD-binding PCMH-type" evidence="20">
    <location>
        <begin position="18"/>
        <end position="189"/>
    </location>
</feature>
<evidence type="ECO:0000256" key="18">
    <source>
        <dbReference type="ARBA" id="ARBA00048914"/>
    </source>
</evidence>
<keyword evidence="8 19" id="KW-0132">Cell division</keyword>
<evidence type="ECO:0000256" key="6">
    <source>
        <dbReference type="ARBA" id="ARBA00015188"/>
    </source>
</evidence>